<evidence type="ECO:0000313" key="3">
    <source>
        <dbReference type="Proteomes" id="UP000615446"/>
    </source>
</evidence>
<gene>
    <name evidence="2" type="ORF">RCL2_001800700</name>
</gene>
<reference evidence="2" key="1">
    <citation type="submission" date="2019-10" db="EMBL/GenBank/DDBJ databases">
        <title>Conservation and host-specific expression of non-tandemly repeated heterogenous ribosome RNA gene in arbuscular mycorrhizal fungi.</title>
        <authorList>
            <person name="Maeda T."/>
            <person name="Kobayashi Y."/>
            <person name="Nakagawa T."/>
            <person name="Ezawa T."/>
            <person name="Yamaguchi K."/>
            <person name="Bino T."/>
            <person name="Nishimoto Y."/>
            <person name="Shigenobu S."/>
            <person name="Kawaguchi M."/>
        </authorList>
    </citation>
    <scope>NUCLEOTIDE SEQUENCE</scope>
    <source>
        <strain evidence="2">HR1</strain>
    </source>
</reference>
<organism evidence="2 3">
    <name type="scientific">Rhizophagus clarus</name>
    <dbReference type="NCBI Taxonomy" id="94130"/>
    <lineage>
        <taxon>Eukaryota</taxon>
        <taxon>Fungi</taxon>
        <taxon>Fungi incertae sedis</taxon>
        <taxon>Mucoromycota</taxon>
        <taxon>Glomeromycotina</taxon>
        <taxon>Glomeromycetes</taxon>
        <taxon>Glomerales</taxon>
        <taxon>Glomeraceae</taxon>
        <taxon>Rhizophagus</taxon>
    </lineage>
</organism>
<proteinExistence type="predicted"/>
<evidence type="ECO:0000256" key="1">
    <source>
        <dbReference type="SAM" id="MobiDB-lite"/>
    </source>
</evidence>
<dbReference type="OrthoDB" id="2422209at2759"/>
<protein>
    <submittedName>
        <fullName evidence="2">Uncharacterized protein</fullName>
    </submittedName>
</protein>
<name>A0A8H3QSH2_9GLOM</name>
<dbReference type="EMBL" id="BLAL01000197">
    <property type="protein sequence ID" value="GES91175.1"/>
    <property type="molecule type" value="Genomic_DNA"/>
</dbReference>
<dbReference type="AlphaFoldDB" id="A0A8H3QSH2"/>
<feature type="region of interest" description="Disordered" evidence="1">
    <location>
        <begin position="37"/>
        <end position="74"/>
    </location>
</feature>
<comment type="caution">
    <text evidence="2">The sequence shown here is derived from an EMBL/GenBank/DDBJ whole genome shotgun (WGS) entry which is preliminary data.</text>
</comment>
<dbReference type="Proteomes" id="UP000615446">
    <property type="component" value="Unassembled WGS sequence"/>
</dbReference>
<accession>A0A8H3QSH2</accession>
<feature type="compositionally biased region" description="Polar residues" evidence="1">
    <location>
        <begin position="37"/>
        <end position="62"/>
    </location>
</feature>
<sequence>MSQQFDEAFLLRKTESSSIPKRPQLKTSFSYSLSTNNIFPESPKNNQPYSPQENIDSPTCTHNNKHSKSNTFSSIFSNSRSNSFIKRRRTETYQENDEFTNGCFGCLTALGSKTKYRISNTWKCVKSKCKKKFHKKRSLDQDEWKSKAITLNQL</sequence>
<evidence type="ECO:0000313" key="2">
    <source>
        <dbReference type="EMBL" id="GES91175.1"/>
    </source>
</evidence>